<gene>
    <name evidence="2" type="ORF">BG53_08680</name>
</gene>
<evidence type="ECO:0000313" key="2">
    <source>
        <dbReference type="EMBL" id="EXX91805.1"/>
    </source>
</evidence>
<dbReference type="RefSeq" id="WP_036585601.1">
    <property type="nucleotide sequence ID" value="NZ_KK082115.1"/>
</dbReference>
<accession>A0A9W5W8N7</accession>
<dbReference type="OrthoDB" id="9791357at2"/>
<dbReference type="EMBL" id="JFHU01000023">
    <property type="protein sequence ID" value="EXX91805.1"/>
    <property type="molecule type" value="Genomic_DNA"/>
</dbReference>
<dbReference type="PANTHER" id="PTHR21381">
    <property type="entry name" value="ZGC:162297"/>
    <property type="match status" value="1"/>
</dbReference>
<dbReference type="Proteomes" id="UP000053750">
    <property type="component" value="Unassembled WGS sequence"/>
</dbReference>
<proteinExistence type="inferred from homology"/>
<reference evidence="2 3" key="1">
    <citation type="submission" date="2014-02" db="EMBL/GenBank/DDBJ databases">
        <title>Genome sequence of Paenibacillus darwinianus reveals adaptive mechanisms for survival in Antarctic soils.</title>
        <authorList>
            <person name="Dsouza M."/>
            <person name="Taylor M.W."/>
            <person name="Turner S.J."/>
            <person name="Aislabie J."/>
        </authorList>
    </citation>
    <scope>NUCLEOTIDE SEQUENCE [LARGE SCALE GENOMIC DNA]</scope>
    <source>
        <strain evidence="2 3">CE1</strain>
    </source>
</reference>
<dbReference type="InterPro" id="IPR005137">
    <property type="entry name" value="BtpA"/>
</dbReference>
<comment type="similarity">
    <text evidence="1">Belongs to the BtpA family.</text>
</comment>
<dbReference type="InterPro" id="IPR011060">
    <property type="entry name" value="RibuloseP-bd_barrel"/>
</dbReference>
<dbReference type="InterPro" id="IPR013785">
    <property type="entry name" value="Aldolase_TIM"/>
</dbReference>
<dbReference type="NCBIfam" id="TIGR00259">
    <property type="entry name" value="thylakoid_BtpA"/>
    <property type="match status" value="1"/>
</dbReference>
<dbReference type="AlphaFoldDB" id="A0A9W5W8N7"/>
<dbReference type="Gene3D" id="3.20.20.70">
    <property type="entry name" value="Aldolase class I"/>
    <property type="match status" value="1"/>
</dbReference>
<keyword evidence="3" id="KW-1185">Reference proteome</keyword>
<dbReference type="PANTHER" id="PTHR21381:SF3">
    <property type="entry name" value="SGC REGION PROTEIN SGCQ-RELATED"/>
    <property type="match status" value="1"/>
</dbReference>
<dbReference type="SUPFAM" id="SSF51366">
    <property type="entry name" value="Ribulose-phoshate binding barrel"/>
    <property type="match status" value="1"/>
</dbReference>
<name>A0A9W5W8N7_9BACL</name>
<dbReference type="PIRSF" id="PIRSF005956">
    <property type="entry name" value="BtpA"/>
    <property type="match status" value="1"/>
</dbReference>
<evidence type="ECO:0000256" key="1">
    <source>
        <dbReference type="ARBA" id="ARBA00006007"/>
    </source>
</evidence>
<evidence type="ECO:0000313" key="3">
    <source>
        <dbReference type="Proteomes" id="UP000053750"/>
    </source>
</evidence>
<sequence>MSGKIFPAKANAVTQIFKTDKAVIGMIHLKPLPGAPRFTGGNLDAAFDFAMNDVRAYEEGGIDGLIIENAWDIPFPKPDEVGLETVAALTALTLRIKQETDLPIGINCLANAVIPSLAVAKAADVPFVRVNQWVNAYVANEGFIEGISARAMRYRASIKGDDIKIFADVHVKHGSHAIVADRSLAEQTRDNIFFDADVLIATGNRTGDETPTAEVEGIKNHTDLPVIVGSGMSKDNVRKILSLCNGCIVGSSLKYDGEWWNQVDPARVKALMEVVVALREEEGR</sequence>
<dbReference type="Pfam" id="PF03437">
    <property type="entry name" value="BtpA"/>
    <property type="match status" value="1"/>
</dbReference>
<protein>
    <submittedName>
        <fullName evidence="2">BtpA family membrane complex biogenesis protein</fullName>
    </submittedName>
</protein>
<organism evidence="2 3">
    <name type="scientific">Paenibacillus darwinianus</name>
    <dbReference type="NCBI Taxonomy" id="1380763"/>
    <lineage>
        <taxon>Bacteria</taxon>
        <taxon>Bacillati</taxon>
        <taxon>Bacillota</taxon>
        <taxon>Bacilli</taxon>
        <taxon>Bacillales</taxon>
        <taxon>Paenibacillaceae</taxon>
        <taxon>Paenibacillus</taxon>
    </lineage>
</organism>
<comment type="caution">
    <text evidence="2">The sequence shown here is derived from an EMBL/GenBank/DDBJ whole genome shotgun (WGS) entry which is preliminary data.</text>
</comment>